<accession>A0AAV2JB16</accession>
<organism evidence="1 2">
    <name type="scientific">Knipowitschia caucasica</name>
    <name type="common">Caucasian dwarf goby</name>
    <name type="synonym">Pomatoschistus caucasicus</name>
    <dbReference type="NCBI Taxonomy" id="637954"/>
    <lineage>
        <taxon>Eukaryota</taxon>
        <taxon>Metazoa</taxon>
        <taxon>Chordata</taxon>
        <taxon>Craniata</taxon>
        <taxon>Vertebrata</taxon>
        <taxon>Euteleostomi</taxon>
        <taxon>Actinopterygii</taxon>
        <taxon>Neopterygii</taxon>
        <taxon>Teleostei</taxon>
        <taxon>Neoteleostei</taxon>
        <taxon>Acanthomorphata</taxon>
        <taxon>Gobiaria</taxon>
        <taxon>Gobiiformes</taxon>
        <taxon>Gobioidei</taxon>
        <taxon>Gobiidae</taxon>
        <taxon>Gobiinae</taxon>
        <taxon>Knipowitschia</taxon>
    </lineage>
</organism>
<dbReference type="AlphaFoldDB" id="A0AAV2JB16"/>
<gene>
    <name evidence="1" type="ORF">KC01_LOCUS6383</name>
</gene>
<dbReference type="EMBL" id="OZ035834">
    <property type="protein sequence ID" value="CAL1574682.1"/>
    <property type="molecule type" value="Genomic_DNA"/>
</dbReference>
<protein>
    <submittedName>
        <fullName evidence="1">Uncharacterized protein</fullName>
    </submittedName>
</protein>
<name>A0AAV2JB16_KNICA</name>
<evidence type="ECO:0000313" key="2">
    <source>
        <dbReference type="Proteomes" id="UP001497482"/>
    </source>
</evidence>
<sequence length="144" mass="16041">MGGVEPAPTASWGPYTCETKGWEQGRGAVWSFTQTPERFLTAEVRVTHTDMACGTSQHMEGTAECGHARCGCNPFHSIVERVVSNAKAKNQSHGSSLRFDRGLQTPVRTISAFVRDLYRARRDRARAAPAVELFPSHIRDKFYQ</sequence>
<proteinExistence type="predicted"/>
<keyword evidence="2" id="KW-1185">Reference proteome</keyword>
<dbReference type="Proteomes" id="UP001497482">
    <property type="component" value="Chromosome 12"/>
</dbReference>
<evidence type="ECO:0000313" key="1">
    <source>
        <dbReference type="EMBL" id="CAL1574682.1"/>
    </source>
</evidence>
<reference evidence="1 2" key="1">
    <citation type="submission" date="2024-04" db="EMBL/GenBank/DDBJ databases">
        <authorList>
            <person name="Waldvogel A.-M."/>
            <person name="Schoenle A."/>
        </authorList>
    </citation>
    <scope>NUCLEOTIDE SEQUENCE [LARGE SCALE GENOMIC DNA]</scope>
</reference>